<dbReference type="EMBL" id="CAXAMM010038907">
    <property type="protein sequence ID" value="CAK9082041.1"/>
    <property type="molecule type" value="Genomic_DNA"/>
</dbReference>
<keyword evidence="1" id="KW-1133">Transmembrane helix</keyword>
<evidence type="ECO:0000256" key="1">
    <source>
        <dbReference type="SAM" id="Phobius"/>
    </source>
</evidence>
<evidence type="ECO:0000313" key="3">
    <source>
        <dbReference type="Proteomes" id="UP001642464"/>
    </source>
</evidence>
<dbReference type="Proteomes" id="UP001642464">
    <property type="component" value="Unassembled WGS sequence"/>
</dbReference>
<accession>A0ABP0Q2Z2</accession>
<keyword evidence="3" id="KW-1185">Reference proteome</keyword>
<reference evidence="2 3" key="1">
    <citation type="submission" date="2024-02" db="EMBL/GenBank/DDBJ databases">
        <authorList>
            <person name="Chen Y."/>
            <person name="Shah S."/>
            <person name="Dougan E. K."/>
            <person name="Thang M."/>
            <person name="Chan C."/>
        </authorList>
    </citation>
    <scope>NUCLEOTIDE SEQUENCE [LARGE SCALE GENOMIC DNA]</scope>
</reference>
<keyword evidence="1" id="KW-0812">Transmembrane</keyword>
<gene>
    <name evidence="2" type="ORF">SCF082_LOCUS39016</name>
</gene>
<protein>
    <submittedName>
        <fullName evidence="2">Uncharacterized protein</fullName>
    </submittedName>
</protein>
<evidence type="ECO:0000313" key="2">
    <source>
        <dbReference type="EMBL" id="CAK9082041.1"/>
    </source>
</evidence>
<feature type="transmembrane region" description="Helical" evidence="1">
    <location>
        <begin position="42"/>
        <end position="62"/>
    </location>
</feature>
<organism evidence="2 3">
    <name type="scientific">Durusdinium trenchii</name>
    <dbReference type="NCBI Taxonomy" id="1381693"/>
    <lineage>
        <taxon>Eukaryota</taxon>
        <taxon>Sar</taxon>
        <taxon>Alveolata</taxon>
        <taxon>Dinophyceae</taxon>
        <taxon>Suessiales</taxon>
        <taxon>Symbiodiniaceae</taxon>
        <taxon>Durusdinium</taxon>
    </lineage>
</organism>
<comment type="caution">
    <text evidence="2">The sequence shown here is derived from an EMBL/GenBank/DDBJ whole genome shotgun (WGS) entry which is preliminary data.</text>
</comment>
<keyword evidence="1" id="KW-0472">Membrane</keyword>
<sequence length="262" mass="29734">MGIRVVKRVSNKARAANVEMPFKKGASTKPASWKTKQKQRMLAGLAFMKAPMVIVALCTLLFNNAGLKWDKPSDHVELFAGDHAITSGEWEEAIPMDLRYDSQQQDILTDVGFSNMLYQVANLRPGGGLWAAPQCSSWIFMSLISDQYSCEREMQDINNHADRSLVPPKSTEMVVHYVDSTGKKRVKGGADMIASQSYPRSFGRAYARLRTRHLQTIRRRANEFHRRALRAQGKFDLKHNKNKLWMDHANLGPILSFLAKQR</sequence>
<name>A0ABP0Q2Z2_9DINO</name>
<proteinExistence type="predicted"/>